<evidence type="ECO:0000259" key="3">
    <source>
        <dbReference type="PROSITE" id="PS50173"/>
    </source>
</evidence>
<evidence type="ECO:0000313" key="5">
    <source>
        <dbReference type="Proteomes" id="UP000031196"/>
    </source>
</evidence>
<dbReference type="EMBL" id="JWTB01000076">
    <property type="protein sequence ID" value="KIC61193.1"/>
    <property type="molecule type" value="Genomic_DNA"/>
</dbReference>
<dbReference type="InterPro" id="IPR043128">
    <property type="entry name" value="Rev_trsase/Diguanyl_cyclase"/>
</dbReference>
<dbReference type="PROSITE" id="PS50173">
    <property type="entry name" value="UMUC"/>
    <property type="match status" value="1"/>
</dbReference>
<evidence type="ECO:0000313" key="4">
    <source>
        <dbReference type="EMBL" id="KIC61193.1"/>
    </source>
</evidence>
<feature type="non-terminal residue" evidence="4">
    <location>
        <position position="93"/>
    </location>
</feature>
<dbReference type="GO" id="GO:0006281">
    <property type="term" value="P:DNA repair"/>
    <property type="evidence" value="ECO:0007669"/>
    <property type="project" value="InterPro"/>
</dbReference>
<organism evidence="4 5">
    <name type="scientific">Pseudarthrobacter phenanthrenivorans</name>
    <name type="common">Arthrobacter phenanthrenivorans</name>
    <dbReference type="NCBI Taxonomy" id="361575"/>
    <lineage>
        <taxon>Bacteria</taxon>
        <taxon>Bacillati</taxon>
        <taxon>Actinomycetota</taxon>
        <taxon>Actinomycetes</taxon>
        <taxon>Micrococcales</taxon>
        <taxon>Micrococcaceae</taxon>
        <taxon>Pseudarthrobacter</taxon>
    </lineage>
</organism>
<feature type="non-terminal residue" evidence="4">
    <location>
        <position position="1"/>
    </location>
</feature>
<comment type="function">
    <text evidence="2">Poorly processive, error-prone DNA polymerase involved in untargeted mutagenesis. Copies undamaged DNA at stalled replication forks, which arise in vivo from mismatched or misaligned primer ends. These misaligned primers can be extended by PolIV. Exhibits no 3'-5' exonuclease (proofreading) activity. May be involved in translesional synthesis, in conjunction with the beta clamp from PolIII.</text>
</comment>
<evidence type="ECO:0000256" key="2">
    <source>
        <dbReference type="ARBA" id="ARBA00025589"/>
    </source>
</evidence>
<dbReference type="InterPro" id="IPR001126">
    <property type="entry name" value="UmuC"/>
</dbReference>
<dbReference type="Gene3D" id="1.10.150.20">
    <property type="entry name" value="5' to 3' exonuclease, C-terminal subdomain"/>
    <property type="match status" value="1"/>
</dbReference>
<dbReference type="AlphaFoldDB" id="A0A0B4E3L6"/>
<dbReference type="Gene3D" id="3.30.70.270">
    <property type="match status" value="1"/>
</dbReference>
<sequence>AGTWAFPVCVGIGPTKTLAKLANKWAKNNNAFGGVCHWDSIPQELRQGLLDRLSVEEVWGIAGRLTRRLNVMGIFTIADLVRADPVMIRDKFN</sequence>
<feature type="domain" description="UmuC" evidence="3">
    <location>
        <begin position="1"/>
        <end position="62"/>
    </location>
</feature>
<reference evidence="4 5" key="1">
    <citation type="submission" date="2014-12" db="EMBL/GenBank/DDBJ databases">
        <title>Genome sequencing of Arthrobacter phenanthrenivorans SWC37.</title>
        <authorList>
            <person name="Tan P.W."/>
            <person name="Chan K.-G."/>
        </authorList>
    </citation>
    <scope>NUCLEOTIDE SEQUENCE [LARGE SCALE GENOMIC DNA]</scope>
    <source>
        <strain evidence="4 5">SWC37</strain>
    </source>
</reference>
<comment type="similarity">
    <text evidence="1">Belongs to the DNA polymerase type-Y family.</text>
</comment>
<protein>
    <submittedName>
        <fullName evidence="4">DNA polymerase</fullName>
    </submittedName>
</protein>
<name>A0A0B4E3L6_PSEPS</name>
<proteinExistence type="inferred from homology"/>
<comment type="caution">
    <text evidence="4">The sequence shown here is derived from an EMBL/GenBank/DDBJ whole genome shotgun (WGS) entry which is preliminary data.</text>
</comment>
<gene>
    <name evidence="4" type="ORF">RM50_20120</name>
</gene>
<accession>A0A0B4E3L6</accession>
<dbReference type="InterPro" id="IPR043502">
    <property type="entry name" value="DNA/RNA_pol_sf"/>
</dbReference>
<dbReference type="Proteomes" id="UP000031196">
    <property type="component" value="Unassembled WGS sequence"/>
</dbReference>
<evidence type="ECO:0000256" key="1">
    <source>
        <dbReference type="ARBA" id="ARBA00010945"/>
    </source>
</evidence>
<dbReference type="SUPFAM" id="SSF56672">
    <property type="entry name" value="DNA/RNA polymerases"/>
    <property type="match status" value="1"/>
</dbReference>